<sequence>MRLQSSPPTFPRAAAALAVLALSAPPVHAQAQTVRHCPPPGPMYPLPVDLASDAAIQAANATFADLAAQAARDPSNTTFGVLGTPDTFWSVNVFSTRDASLGKFHYAPPGGGGDETTADVDDDSLWRIASVSKLVTVYTLLAKVGPAVWDQPITNYVPELAAAAGNETADEPSWRDVTLGSLANHLSGIARDYSLGDISTTPGLNASQFGLPDIPDSQIPSCGGITNGACDRETAMELLIERHKVQPVYKSPIYSNVAFQLLAYALEAMTGESIEDSFQSALAEPLGLNRTFFHTPTDDPNIVYPDTITTVLYWGLELGDASPAGGIYSSLGDLTTLGRSILNSTILPPRTTRQWLHPDAQTSDPYLAVGKPWEIYNVDLSSSTPNSSTTPSSTTTRTIHLFTKAGDLSVYSAQLLLDPAHGLGAVVLAAGSSASLTTRALASALASTFIAAGDAAAASEARARLAGRFVAPPGADARNSSLVLEVDAADAEPGPGGAPRQPGPGLAVASLVADGVDVLAAYGAALLAGQMPRVRAYPARPGEQGYRGGAGGGGGGGKMTFRLAFDVPTAAEEARTPRLFVDRCGYFGSGVDAAVYGGVAVDEMEVYLDGEGRAEGVEVLALGVRLVREED</sequence>
<feature type="domain" description="Beta-lactamase-related" evidence="2">
    <location>
        <begin position="111"/>
        <end position="433"/>
    </location>
</feature>
<dbReference type="InterPro" id="IPR051478">
    <property type="entry name" value="Beta-lactamase-like_AB/R"/>
</dbReference>
<name>A0A6A6NUB4_9PEZI</name>
<dbReference type="PANTHER" id="PTHR22935:SF97">
    <property type="entry name" value="BETA-LACTAMASE-RELATED DOMAIN-CONTAINING PROTEIN"/>
    <property type="match status" value="1"/>
</dbReference>
<evidence type="ECO:0000259" key="3">
    <source>
        <dbReference type="Pfam" id="PF26335"/>
    </source>
</evidence>
<dbReference type="Proteomes" id="UP000799766">
    <property type="component" value="Unassembled WGS sequence"/>
</dbReference>
<dbReference type="AlphaFoldDB" id="A0A6A6NUB4"/>
<evidence type="ECO:0000313" key="4">
    <source>
        <dbReference type="EMBL" id="KAF2455022.1"/>
    </source>
</evidence>
<dbReference type="InterPro" id="IPR058664">
    <property type="entry name" value="ARB_00930-like_C"/>
</dbReference>
<dbReference type="SUPFAM" id="SSF56601">
    <property type="entry name" value="beta-lactamase/transpeptidase-like"/>
    <property type="match status" value="1"/>
</dbReference>
<dbReference type="InterPro" id="IPR001466">
    <property type="entry name" value="Beta-lactam-related"/>
</dbReference>
<keyword evidence="1" id="KW-0732">Signal</keyword>
<keyword evidence="5" id="KW-1185">Reference proteome</keyword>
<feature type="signal peptide" evidence="1">
    <location>
        <begin position="1"/>
        <end position="29"/>
    </location>
</feature>
<dbReference type="Gene3D" id="3.40.710.10">
    <property type="entry name" value="DD-peptidase/beta-lactamase superfamily"/>
    <property type="match status" value="1"/>
</dbReference>
<dbReference type="EMBL" id="MU001688">
    <property type="protein sequence ID" value="KAF2455022.1"/>
    <property type="molecule type" value="Genomic_DNA"/>
</dbReference>
<reference evidence="4" key="1">
    <citation type="journal article" date="2020" name="Stud. Mycol.">
        <title>101 Dothideomycetes genomes: a test case for predicting lifestyles and emergence of pathogens.</title>
        <authorList>
            <person name="Haridas S."/>
            <person name="Albert R."/>
            <person name="Binder M."/>
            <person name="Bloem J."/>
            <person name="Labutti K."/>
            <person name="Salamov A."/>
            <person name="Andreopoulos B."/>
            <person name="Baker S."/>
            <person name="Barry K."/>
            <person name="Bills G."/>
            <person name="Bluhm B."/>
            <person name="Cannon C."/>
            <person name="Castanera R."/>
            <person name="Culley D."/>
            <person name="Daum C."/>
            <person name="Ezra D."/>
            <person name="Gonzalez J."/>
            <person name="Henrissat B."/>
            <person name="Kuo A."/>
            <person name="Liang C."/>
            <person name="Lipzen A."/>
            <person name="Lutzoni F."/>
            <person name="Magnuson J."/>
            <person name="Mondo S."/>
            <person name="Nolan M."/>
            <person name="Ohm R."/>
            <person name="Pangilinan J."/>
            <person name="Park H.-J."/>
            <person name="Ramirez L."/>
            <person name="Alfaro M."/>
            <person name="Sun H."/>
            <person name="Tritt A."/>
            <person name="Yoshinaga Y."/>
            <person name="Zwiers L.-H."/>
            <person name="Turgeon B."/>
            <person name="Goodwin S."/>
            <person name="Spatafora J."/>
            <person name="Crous P."/>
            <person name="Grigoriev I."/>
        </authorList>
    </citation>
    <scope>NUCLEOTIDE SEQUENCE</scope>
    <source>
        <strain evidence="4">ATCC 16933</strain>
    </source>
</reference>
<accession>A0A6A6NUB4</accession>
<evidence type="ECO:0000313" key="5">
    <source>
        <dbReference type="Proteomes" id="UP000799766"/>
    </source>
</evidence>
<dbReference type="Pfam" id="PF00144">
    <property type="entry name" value="Beta-lactamase"/>
    <property type="match status" value="1"/>
</dbReference>
<gene>
    <name evidence="4" type="ORF">BDY21DRAFT_373532</name>
</gene>
<dbReference type="Pfam" id="PF26335">
    <property type="entry name" value="ARB_00930_C"/>
    <property type="match status" value="1"/>
</dbReference>
<dbReference type="InterPro" id="IPR012338">
    <property type="entry name" value="Beta-lactam/transpept-like"/>
</dbReference>
<dbReference type="PANTHER" id="PTHR22935">
    <property type="entry name" value="PENICILLIN-BINDING PROTEIN"/>
    <property type="match status" value="1"/>
</dbReference>
<evidence type="ECO:0000256" key="1">
    <source>
        <dbReference type="SAM" id="SignalP"/>
    </source>
</evidence>
<dbReference type="OrthoDB" id="10250282at2759"/>
<evidence type="ECO:0000259" key="2">
    <source>
        <dbReference type="Pfam" id="PF00144"/>
    </source>
</evidence>
<organism evidence="4 5">
    <name type="scientific">Lineolata rhizophorae</name>
    <dbReference type="NCBI Taxonomy" id="578093"/>
    <lineage>
        <taxon>Eukaryota</taxon>
        <taxon>Fungi</taxon>
        <taxon>Dikarya</taxon>
        <taxon>Ascomycota</taxon>
        <taxon>Pezizomycotina</taxon>
        <taxon>Dothideomycetes</taxon>
        <taxon>Dothideomycetes incertae sedis</taxon>
        <taxon>Lineolatales</taxon>
        <taxon>Lineolataceae</taxon>
        <taxon>Lineolata</taxon>
    </lineage>
</organism>
<feature type="chain" id="PRO_5025661800" evidence="1">
    <location>
        <begin position="30"/>
        <end position="631"/>
    </location>
</feature>
<proteinExistence type="predicted"/>
<protein>
    <submittedName>
        <fullName evidence="4">Beta-lactamase/transpeptidase-like protein</fullName>
    </submittedName>
</protein>
<feature type="domain" description="Beta-lactamase-like ARB-00930-like C-terminal" evidence="3">
    <location>
        <begin position="457"/>
        <end position="629"/>
    </location>
</feature>